<dbReference type="Proteomes" id="UP000041254">
    <property type="component" value="Unassembled WGS sequence"/>
</dbReference>
<sequence>MKSEGLVTEDRQEQKYHALAQHVEGQLRSFEAALCKVEAELRWLWDPDTQNMTGDCSALSARTASHDGCDSHDCSNSPLGSSITPRAAPDMASIHLEVARLERESLAIDQELQRMECECVPCGARHSGHARLYSLRLANLYERVVKCRKQVAELDSADEDPADFNEPSILDPTAPFMDQVFSIWCTLTGCGYRPKSNRSPPPRSPPGPSGPSGLSAFPPPVPSLPSLASDHSSHTQARNVSFVPPTPNITSPFAAALQEGGAVQGGVGGTSDPQALPRRFVAVG</sequence>
<accession>A0A0G4G2L4</accession>
<feature type="compositionally biased region" description="Pro residues" evidence="1">
    <location>
        <begin position="199"/>
        <end position="209"/>
    </location>
</feature>
<dbReference type="InParanoid" id="A0A0G4G2L4"/>
<keyword evidence="3" id="KW-1185">Reference proteome</keyword>
<proteinExistence type="predicted"/>
<evidence type="ECO:0000313" key="3">
    <source>
        <dbReference type="Proteomes" id="UP000041254"/>
    </source>
</evidence>
<dbReference type="VEuPathDB" id="CryptoDB:Vbra_16797"/>
<gene>
    <name evidence="2" type="ORF">Vbra_16797</name>
</gene>
<reference evidence="2 3" key="1">
    <citation type="submission" date="2014-11" db="EMBL/GenBank/DDBJ databases">
        <authorList>
            <person name="Zhu J."/>
            <person name="Qi W."/>
            <person name="Song R."/>
        </authorList>
    </citation>
    <scope>NUCLEOTIDE SEQUENCE [LARGE SCALE GENOMIC DNA]</scope>
</reference>
<evidence type="ECO:0000313" key="2">
    <source>
        <dbReference type="EMBL" id="CEM22519.1"/>
    </source>
</evidence>
<feature type="region of interest" description="Disordered" evidence="1">
    <location>
        <begin position="194"/>
        <end position="246"/>
    </location>
</feature>
<dbReference type="EMBL" id="CDMY01000553">
    <property type="protein sequence ID" value="CEM22519.1"/>
    <property type="molecule type" value="Genomic_DNA"/>
</dbReference>
<protein>
    <submittedName>
        <fullName evidence="2">Uncharacterized protein</fullName>
    </submittedName>
</protein>
<dbReference type="AlphaFoldDB" id="A0A0G4G2L4"/>
<feature type="region of interest" description="Disordered" evidence="1">
    <location>
        <begin position="262"/>
        <end position="284"/>
    </location>
</feature>
<name>A0A0G4G2L4_VITBC</name>
<evidence type="ECO:0000256" key="1">
    <source>
        <dbReference type="SAM" id="MobiDB-lite"/>
    </source>
</evidence>
<organism evidence="2 3">
    <name type="scientific">Vitrella brassicaformis (strain CCMP3155)</name>
    <dbReference type="NCBI Taxonomy" id="1169540"/>
    <lineage>
        <taxon>Eukaryota</taxon>
        <taxon>Sar</taxon>
        <taxon>Alveolata</taxon>
        <taxon>Colpodellida</taxon>
        <taxon>Vitrellaceae</taxon>
        <taxon>Vitrella</taxon>
    </lineage>
</organism>